<evidence type="ECO:0000256" key="8">
    <source>
        <dbReference type="ARBA" id="ARBA00051245"/>
    </source>
</evidence>
<keyword evidence="6" id="KW-0067">ATP-binding</keyword>
<evidence type="ECO:0000256" key="1">
    <source>
        <dbReference type="ARBA" id="ARBA00007316"/>
    </source>
</evidence>
<keyword evidence="9" id="KW-0175">Coiled coil</keyword>
<gene>
    <name evidence="12" type="ORF">FG486_06065</name>
</gene>
<evidence type="ECO:0000256" key="7">
    <source>
        <dbReference type="ARBA" id="ARBA00023137"/>
    </source>
</evidence>
<evidence type="ECO:0000313" key="13">
    <source>
        <dbReference type="Proteomes" id="UP000589292"/>
    </source>
</evidence>
<reference evidence="12 13" key="1">
    <citation type="journal article" date="1994" name="Int. J. Syst. Bacteriol.">
        <title>Phylogenetic positions of novel aerobic, bacteriochlorophyll a-containing bacteria and description of Roseococcus thiosulfatophilus gen. nov., sp. nov., Erythromicrobium ramosum gen. nov., sp. nov., and Erythrobacter litoralis sp. nov.</title>
        <authorList>
            <person name="Yurkov V."/>
            <person name="Stackebrandt E."/>
            <person name="Holmes A."/>
            <person name="Fuerst J.A."/>
            <person name="Hugenholtz P."/>
            <person name="Golecki J."/>
            <person name="Gad'on N."/>
            <person name="Gorlenko V.M."/>
            <person name="Kompantseva E.I."/>
            <person name="Drews G."/>
        </authorList>
    </citation>
    <scope>NUCLEOTIDE SEQUENCE [LARGE SCALE GENOMIC DNA]</scope>
    <source>
        <strain evidence="12 13">KR-99</strain>
    </source>
</reference>
<accession>A0A7V8U7Y4</accession>
<dbReference type="RefSeq" id="WP_181266907.1">
    <property type="nucleotide sequence ID" value="NZ_BAAAGB010000001.1"/>
</dbReference>
<keyword evidence="7 12" id="KW-0829">Tyrosine-protein kinase</keyword>
<evidence type="ECO:0000256" key="2">
    <source>
        <dbReference type="ARBA" id="ARBA00011903"/>
    </source>
</evidence>
<feature type="coiled-coil region" evidence="9">
    <location>
        <begin position="200"/>
        <end position="263"/>
    </location>
</feature>
<evidence type="ECO:0000256" key="10">
    <source>
        <dbReference type="SAM" id="Phobius"/>
    </source>
</evidence>
<feature type="transmembrane region" description="Helical" evidence="10">
    <location>
        <begin position="38"/>
        <end position="58"/>
    </location>
</feature>
<keyword evidence="13" id="KW-1185">Reference proteome</keyword>
<evidence type="ECO:0000256" key="9">
    <source>
        <dbReference type="SAM" id="Coils"/>
    </source>
</evidence>
<dbReference type="PANTHER" id="PTHR32309:SF13">
    <property type="entry name" value="FERRIC ENTEROBACTIN TRANSPORT PROTEIN FEPE"/>
    <property type="match status" value="1"/>
</dbReference>
<feature type="coiled-coil region" evidence="9">
    <location>
        <begin position="356"/>
        <end position="383"/>
    </location>
</feature>
<evidence type="ECO:0000256" key="5">
    <source>
        <dbReference type="ARBA" id="ARBA00022777"/>
    </source>
</evidence>
<dbReference type="AlphaFoldDB" id="A0A7V8U7Y4"/>
<keyword evidence="10" id="KW-0812">Transmembrane</keyword>
<protein>
    <recommendedName>
        <fullName evidence="2">non-specific protein-tyrosine kinase</fullName>
        <ecNumber evidence="2">2.7.10.2</ecNumber>
    </recommendedName>
</protein>
<keyword evidence="10" id="KW-1133">Transmembrane helix</keyword>
<dbReference type="EC" id="2.7.10.2" evidence="2"/>
<evidence type="ECO:0000259" key="11">
    <source>
        <dbReference type="Pfam" id="PF13614"/>
    </source>
</evidence>
<dbReference type="SUPFAM" id="SSF52540">
    <property type="entry name" value="P-loop containing nucleoside triphosphate hydrolases"/>
    <property type="match status" value="1"/>
</dbReference>
<dbReference type="PANTHER" id="PTHR32309">
    <property type="entry name" value="TYROSINE-PROTEIN KINASE"/>
    <property type="match status" value="1"/>
</dbReference>
<proteinExistence type="inferred from homology"/>
<organism evidence="12 13">
    <name type="scientific">Sphingomonas ursincola</name>
    <dbReference type="NCBI Taxonomy" id="56361"/>
    <lineage>
        <taxon>Bacteria</taxon>
        <taxon>Pseudomonadati</taxon>
        <taxon>Pseudomonadota</taxon>
        <taxon>Alphaproteobacteria</taxon>
        <taxon>Sphingomonadales</taxon>
        <taxon>Sphingomonadaceae</taxon>
        <taxon>Sphingomonas</taxon>
    </lineage>
</organism>
<comment type="catalytic activity">
    <reaction evidence="8">
        <text>L-tyrosyl-[protein] + ATP = O-phospho-L-tyrosyl-[protein] + ADP + H(+)</text>
        <dbReference type="Rhea" id="RHEA:10596"/>
        <dbReference type="Rhea" id="RHEA-COMP:10136"/>
        <dbReference type="Rhea" id="RHEA-COMP:20101"/>
        <dbReference type="ChEBI" id="CHEBI:15378"/>
        <dbReference type="ChEBI" id="CHEBI:30616"/>
        <dbReference type="ChEBI" id="CHEBI:46858"/>
        <dbReference type="ChEBI" id="CHEBI:61978"/>
        <dbReference type="ChEBI" id="CHEBI:456216"/>
        <dbReference type="EC" id="2.7.10.2"/>
    </reaction>
</comment>
<dbReference type="InterPro" id="IPR050445">
    <property type="entry name" value="Bact_polysacc_biosynth/exp"/>
</dbReference>
<dbReference type="GO" id="GO:0005886">
    <property type="term" value="C:plasma membrane"/>
    <property type="evidence" value="ECO:0007669"/>
    <property type="project" value="TreeGrafter"/>
</dbReference>
<dbReference type="EMBL" id="VDES01000002">
    <property type="protein sequence ID" value="MBA1373897.1"/>
    <property type="molecule type" value="Genomic_DNA"/>
</dbReference>
<dbReference type="Pfam" id="PF13614">
    <property type="entry name" value="AAA_31"/>
    <property type="match status" value="1"/>
</dbReference>
<feature type="transmembrane region" description="Helical" evidence="10">
    <location>
        <begin position="424"/>
        <end position="447"/>
    </location>
</feature>
<comment type="caution">
    <text evidence="12">The sequence shown here is derived from an EMBL/GenBank/DDBJ whole genome shotgun (WGS) entry which is preliminary data.</text>
</comment>
<keyword evidence="4" id="KW-0547">Nucleotide-binding</keyword>
<name>A0A7V8U7Y4_9SPHN</name>
<dbReference type="InterPro" id="IPR005702">
    <property type="entry name" value="Wzc-like_C"/>
</dbReference>
<comment type="similarity">
    <text evidence="1">Belongs to the CpsD/CapB family.</text>
</comment>
<evidence type="ECO:0000256" key="4">
    <source>
        <dbReference type="ARBA" id="ARBA00022741"/>
    </source>
</evidence>
<evidence type="ECO:0000256" key="6">
    <source>
        <dbReference type="ARBA" id="ARBA00022840"/>
    </source>
</evidence>
<feature type="domain" description="AAA" evidence="11">
    <location>
        <begin position="517"/>
        <end position="668"/>
    </location>
</feature>
<evidence type="ECO:0000256" key="3">
    <source>
        <dbReference type="ARBA" id="ARBA00022679"/>
    </source>
</evidence>
<keyword evidence="3" id="KW-0808">Transferase</keyword>
<sequence length="714" mass="77736">MTEQTEFRDDADSVGAAEAKTQLLPDPGLIWQVFRRNFGRFIVAGLIVLLLAAAYLALQQPLYRAEASLLIDPVSEPVKSPSANIGKPFVDADQVDTEIRLLASTLVAERAAQLYAERFASPDGDRFSPIEVRALAKRIRASTRVSRSGQTRVIDITAVSDDRNFAATAANLLAEAYLNAQVEAKTSVNDSTKNFVNARLQELEGNALRTQAAVDNFRAANGLASANGSTNAEQEVSNLNQQLASARADLAEKQGRYNAAREQLLRGGGGADVGAALGSGTIASLRQQEARASADYAVLASRLGPLHPERQQKERELEDVRQRIQEEINRVLSSLQADVQTAQSRVASLSGSRGNAAGSLAQNARAQTRLSELEARAQAAATVYQAFLQRSQEAGALRDSAMPDARFAQRADVPAQPFSPNYPLTILFAGVGAMLAGMLTVVVSEYLRRGVQTKRDIERRLRLRYAGAVPSLRSTVKSRKLLQPPHIYVLEHPFSLFSEAFRSIRTFLTLSPGARPRVIAITSALPREGKTTTSVCLAQTTAAEGARTILVDGDLRRRGASALLGYESEFDIIDYLERRQPLSACLMRDEVTGLHILGVNRSPDAARNPMTIERVKEVLDELRDLYDVAIVDTAPILGVAEGRILAMAADRVLLITHWRRTSVRAVEATIDMLLDAGAKITGMALTQVDIRKYASTGDGDVYAYTKKFRGYYTN</sequence>
<dbReference type="Proteomes" id="UP000589292">
    <property type="component" value="Unassembled WGS sequence"/>
</dbReference>
<dbReference type="GO" id="GO:0004713">
    <property type="term" value="F:protein tyrosine kinase activity"/>
    <property type="evidence" value="ECO:0007669"/>
    <property type="project" value="UniProtKB-KW"/>
</dbReference>
<dbReference type="InterPro" id="IPR025669">
    <property type="entry name" value="AAA_dom"/>
</dbReference>
<dbReference type="CDD" id="cd05387">
    <property type="entry name" value="BY-kinase"/>
    <property type="match status" value="1"/>
</dbReference>
<dbReference type="InterPro" id="IPR027417">
    <property type="entry name" value="P-loop_NTPase"/>
</dbReference>
<keyword evidence="5 12" id="KW-0418">Kinase</keyword>
<keyword evidence="10" id="KW-0472">Membrane</keyword>
<dbReference type="Gene3D" id="3.40.50.300">
    <property type="entry name" value="P-loop containing nucleotide triphosphate hydrolases"/>
    <property type="match status" value="1"/>
</dbReference>
<evidence type="ECO:0000313" key="12">
    <source>
        <dbReference type="EMBL" id="MBA1373897.1"/>
    </source>
</evidence>